<accession>L0K139</accession>
<organism evidence="2 3">
    <name type="scientific">Natronococcus occultus SP4</name>
    <dbReference type="NCBI Taxonomy" id="694430"/>
    <lineage>
        <taxon>Archaea</taxon>
        <taxon>Methanobacteriati</taxon>
        <taxon>Methanobacteriota</taxon>
        <taxon>Stenosarchaea group</taxon>
        <taxon>Halobacteria</taxon>
        <taxon>Halobacteriales</taxon>
        <taxon>Natrialbaceae</taxon>
        <taxon>Natronococcus</taxon>
    </lineage>
</organism>
<evidence type="ECO:0000256" key="1">
    <source>
        <dbReference type="SAM" id="Phobius"/>
    </source>
</evidence>
<dbReference type="eggNOG" id="arCOG01739">
    <property type="taxonomic scope" value="Archaea"/>
</dbReference>
<dbReference type="KEGG" id="nou:Natoc_2296"/>
<dbReference type="HOGENOM" id="CLU_1346442_0_0_2"/>
<keyword evidence="1" id="KW-0472">Membrane</keyword>
<gene>
    <name evidence="2" type="ORF">Natoc_2296</name>
</gene>
<protein>
    <submittedName>
        <fullName evidence="2">Uncharacterized protein</fullName>
    </submittedName>
</protein>
<proteinExistence type="predicted"/>
<dbReference type="AlphaFoldDB" id="L0K139"/>
<dbReference type="Proteomes" id="UP000010878">
    <property type="component" value="Chromosome"/>
</dbReference>
<keyword evidence="1" id="KW-1133">Transmembrane helix</keyword>
<feature type="transmembrane region" description="Helical" evidence="1">
    <location>
        <begin position="30"/>
        <end position="48"/>
    </location>
</feature>
<evidence type="ECO:0000313" key="2">
    <source>
        <dbReference type="EMBL" id="AGB38074.1"/>
    </source>
</evidence>
<dbReference type="STRING" id="694430.Natoc_2296"/>
<dbReference type="EMBL" id="CP003929">
    <property type="protein sequence ID" value="AGB38074.1"/>
    <property type="molecule type" value="Genomic_DNA"/>
</dbReference>
<sequence>MYATRGDITRTCVLDKYQQNILSSVKVYELLGAISLGGLVGVVALLFIDDIIAAGIWHTGLLVIDTTNTVIAVIVEPVVASLPVAHAIGTGSMGYTGGETIIHDTGYGEVSEEDIIVFDSPASDNGTVHRAHFYVEEDENWYQQTDPELVDGAEDCEELRNCPAPHDGWITAGDEMDRYDQAGEYEPVKSEWIDGRAVVVLPL</sequence>
<reference evidence="2 3" key="1">
    <citation type="submission" date="2012-11" db="EMBL/GenBank/DDBJ databases">
        <title>FINISHED of Natronococcus occultus SP4, DSM 3396.</title>
        <authorList>
            <consortium name="DOE Joint Genome Institute"/>
            <person name="Eisen J."/>
            <person name="Huntemann M."/>
            <person name="Wei C.-L."/>
            <person name="Han J."/>
            <person name="Detter J.C."/>
            <person name="Han C."/>
            <person name="Tapia R."/>
            <person name="Chen A."/>
            <person name="Kyrpides N."/>
            <person name="Mavromatis K."/>
            <person name="Markowitz V."/>
            <person name="Szeto E."/>
            <person name="Ivanova N."/>
            <person name="Mikhailova N."/>
            <person name="Ovchinnikova G."/>
            <person name="Pagani I."/>
            <person name="Pati A."/>
            <person name="Goodwin L."/>
            <person name="Nordberg H.P."/>
            <person name="Cantor M.N."/>
            <person name="Hua S.X."/>
            <person name="Woyke T."/>
            <person name="Eisen J."/>
            <person name="Klenk H.-P."/>
            <person name="Klenk H.-P."/>
        </authorList>
    </citation>
    <scope>NUCLEOTIDE SEQUENCE [LARGE SCALE GENOMIC DNA]</scope>
    <source>
        <strain evidence="2 3">SP4</strain>
    </source>
</reference>
<name>L0K139_9EURY</name>
<evidence type="ECO:0000313" key="3">
    <source>
        <dbReference type="Proteomes" id="UP000010878"/>
    </source>
</evidence>
<keyword evidence="3" id="KW-1185">Reference proteome</keyword>
<keyword evidence="1" id="KW-0812">Transmembrane</keyword>